<sequence length="446" mass="48160">MALVIKRARHTVGDDLVYADNDTVSTKVLDNNMNVIGTLDEYLISGKTIENVPYTSIKRTGLYNVRNLSGLPSDISTSSNALLEVRAIGDQNNPTLVTYKLTTNDGRSHDLTSANGKSTGWTLGGVELQNTINTLNAQVGNLTQLSTTSKNNLVNAVNEVRSKADRAQGDANNLEVALNNYKKHNHDDRYVLKQGGTYTGNVTFDNKSSLNGTLQNGTVGHLIGTVNDNSDTNLSIGNGAMNLQLHSKGAATLNGSEILTKGNTGSGSGLNADMLDGLDSSKFARKDTDNTFTGDVVVRKRSALKIYNDSDWTRLGWFRASDNKEIGHIDKSDDGMTFSANGNGNQLGLWGDQLWSNVNIAQNAGNGETTHSFHGEGGENLGFYYNNGRGELGIYDWAHGNCPIVFTRGHNGVVEIGNLIVNNRRIFLQNEQPGGNIPYGSIWIGF</sequence>
<dbReference type="AlphaFoldDB" id="A0A6F9XJL2"/>
<dbReference type="RefSeq" id="WP_172584274.1">
    <property type="nucleotide sequence ID" value="NZ_BLAM01000054.1"/>
</dbReference>
<accession>A0A6F9XJL2</accession>
<organism evidence="2">
    <name type="scientific">Ligilactobacillus agilis</name>
    <dbReference type="NCBI Taxonomy" id="1601"/>
    <lineage>
        <taxon>Bacteria</taxon>
        <taxon>Bacillati</taxon>
        <taxon>Bacillota</taxon>
        <taxon>Bacilli</taxon>
        <taxon>Lactobacillales</taxon>
        <taxon>Lactobacillaceae</taxon>
        <taxon>Ligilactobacillus</taxon>
    </lineage>
</organism>
<dbReference type="Proteomes" id="UP000494265">
    <property type="component" value="Unassembled WGS sequence"/>
</dbReference>
<comment type="caution">
    <text evidence="2">The sequence shown here is derived from an EMBL/GenBank/DDBJ whole genome shotgun (WGS) entry which is preliminary data.</text>
</comment>
<keyword evidence="1" id="KW-0175">Coiled coil</keyword>
<gene>
    <name evidence="2" type="ORF">SY212_04660</name>
</gene>
<evidence type="ECO:0000313" key="2">
    <source>
        <dbReference type="EMBL" id="GET05436.1"/>
    </source>
</evidence>
<feature type="coiled-coil region" evidence="1">
    <location>
        <begin position="150"/>
        <end position="184"/>
    </location>
</feature>
<proteinExistence type="predicted"/>
<reference evidence="2" key="1">
    <citation type="submission" date="2019-10" db="EMBL/GenBank/DDBJ databases">
        <title>Lactobacillus agilis SY212 Whole Genome Sequencing Project.</title>
        <authorList>
            <person name="Suzuki S."/>
            <person name="Endo A."/>
            <person name="Maeno S."/>
            <person name="Shiwa Y."/>
            <person name="Matsutani M."/>
            <person name="Kajikawa A."/>
        </authorList>
    </citation>
    <scope>NUCLEOTIDE SEQUENCE</scope>
    <source>
        <strain evidence="2">SY212</strain>
    </source>
</reference>
<protein>
    <submittedName>
        <fullName evidence="2">Uncharacterized protein</fullName>
    </submittedName>
</protein>
<evidence type="ECO:0000256" key="1">
    <source>
        <dbReference type="SAM" id="Coils"/>
    </source>
</evidence>
<name>A0A6F9XJL2_9LACO</name>
<dbReference type="EMBL" id="BLAM01000054">
    <property type="protein sequence ID" value="GET05436.1"/>
    <property type="molecule type" value="Genomic_DNA"/>
</dbReference>